<evidence type="ECO:0000259" key="2">
    <source>
        <dbReference type="PROSITE" id="PS50208"/>
    </source>
</evidence>
<evidence type="ECO:0000313" key="4">
    <source>
        <dbReference type="Proteomes" id="UP000620139"/>
    </source>
</evidence>
<comment type="caution">
    <text evidence="3">The sequence shown here is derived from an EMBL/GenBank/DDBJ whole genome shotgun (WGS) entry which is preliminary data.</text>
</comment>
<proteinExistence type="predicted"/>
<dbReference type="PANTHER" id="PTHR22576:SF37">
    <property type="entry name" value="MUCOSA-ASSOCIATED LYMPHOID TISSUE LYMPHOMA TRANSLOCATION PROTEIN 1"/>
    <property type="match status" value="1"/>
</dbReference>
<dbReference type="Proteomes" id="UP000620139">
    <property type="component" value="Unassembled WGS sequence"/>
</dbReference>
<keyword evidence="4" id="KW-1185">Reference proteome</keyword>
<sequence>MNVNAVARRAAMALLLGLGLVMSAAAAELKRIALVIGNAGYANSPLVNPLNDARAVSESLRRLGFQVVSLENASQKQMFDAVRSFGDGLRNSVGLFYYAGHGVQVKGRNFLVPVDAQIEREDEVAYKAFDVSQVLEKMETAKNPLNIVILDACRNNPFARTARSGGGGLAQMDAPSGSIVAFATAPGAEASDGSSGHGLYTAQLLRHMNTPGLKVEDVFKRTRVGVRQASSGRQIPWESTSLEGDFYFAAGSTVAAPAPATAVDLDQEMWQLVADSGQTGAYRAYLDKFPQGRFAEQARSKVVQADTPERSAGGAPTRSGRRFSFSEEEEKMDRATVAGRELAFERQLAALDCPLQRRRARVSLQVDEPSGSGFGLELARRLRQAGWQVGPGGDYTVVGTVSAQRQAHRMLRVYELSLNVALQLFNAKGVSLVSSLSRGESFAGGNGEAALNELQQGQALDAASQLVTQFCRN</sequence>
<protein>
    <submittedName>
        <fullName evidence="3">Caspase family protein</fullName>
    </submittedName>
</protein>
<feature type="chain" id="PRO_5036919728" evidence="1">
    <location>
        <begin position="27"/>
        <end position="473"/>
    </location>
</feature>
<dbReference type="SUPFAM" id="SSF52129">
    <property type="entry name" value="Caspase-like"/>
    <property type="match status" value="1"/>
</dbReference>
<dbReference type="PANTHER" id="PTHR22576">
    <property type="entry name" value="MUCOSA ASSOCIATED LYMPHOID TISSUE LYMPHOMA TRANSLOCATION PROTEIN 1/PARACASPASE"/>
    <property type="match status" value="1"/>
</dbReference>
<dbReference type="EMBL" id="JAEDAL010000007">
    <property type="protein sequence ID" value="MBH9553782.1"/>
    <property type="molecule type" value="Genomic_DNA"/>
</dbReference>
<feature type="signal peptide" evidence="1">
    <location>
        <begin position="1"/>
        <end position="26"/>
    </location>
</feature>
<reference evidence="3" key="1">
    <citation type="submission" date="2020-12" db="EMBL/GenBank/DDBJ databases">
        <title>The genome sequence of Inhella sp. 4Y17.</title>
        <authorList>
            <person name="Liu Y."/>
        </authorList>
    </citation>
    <scope>NUCLEOTIDE SEQUENCE</scope>
    <source>
        <strain evidence="3">4Y10</strain>
    </source>
</reference>
<gene>
    <name evidence="3" type="ORF">I7X43_13100</name>
</gene>
<dbReference type="AlphaFoldDB" id="A0A931IXM4"/>
<dbReference type="Pfam" id="PF00656">
    <property type="entry name" value="Peptidase_C14"/>
    <property type="match status" value="1"/>
</dbReference>
<dbReference type="GO" id="GO:0006508">
    <property type="term" value="P:proteolysis"/>
    <property type="evidence" value="ECO:0007669"/>
    <property type="project" value="InterPro"/>
</dbReference>
<dbReference type="GO" id="GO:0004197">
    <property type="term" value="F:cysteine-type endopeptidase activity"/>
    <property type="evidence" value="ECO:0007669"/>
    <property type="project" value="InterPro"/>
</dbReference>
<organism evidence="3 4">
    <name type="scientific">Inhella gelatinilytica</name>
    <dbReference type="NCBI Taxonomy" id="2795030"/>
    <lineage>
        <taxon>Bacteria</taxon>
        <taxon>Pseudomonadati</taxon>
        <taxon>Pseudomonadota</taxon>
        <taxon>Betaproteobacteria</taxon>
        <taxon>Burkholderiales</taxon>
        <taxon>Sphaerotilaceae</taxon>
        <taxon>Inhella</taxon>
    </lineage>
</organism>
<feature type="domain" description="Caspase family p20" evidence="2">
    <location>
        <begin position="29"/>
        <end position="157"/>
    </location>
</feature>
<accession>A0A931IXM4</accession>
<dbReference type="Gene3D" id="3.40.50.1460">
    <property type="match status" value="1"/>
</dbReference>
<dbReference type="InterPro" id="IPR029030">
    <property type="entry name" value="Caspase-like_dom_sf"/>
</dbReference>
<name>A0A931IXM4_9BURK</name>
<keyword evidence="1" id="KW-0732">Signal</keyword>
<evidence type="ECO:0000313" key="3">
    <source>
        <dbReference type="EMBL" id="MBH9553782.1"/>
    </source>
</evidence>
<dbReference type="InterPro" id="IPR011600">
    <property type="entry name" value="Pept_C14_caspase"/>
</dbReference>
<dbReference type="InterPro" id="IPR052039">
    <property type="entry name" value="Caspase-related_regulators"/>
</dbReference>
<evidence type="ECO:0000256" key="1">
    <source>
        <dbReference type="SAM" id="SignalP"/>
    </source>
</evidence>
<dbReference type="PROSITE" id="PS50208">
    <property type="entry name" value="CASPASE_P20"/>
    <property type="match status" value="1"/>
</dbReference>
<dbReference type="InterPro" id="IPR001309">
    <property type="entry name" value="Pept_C14_p20"/>
</dbReference>
<dbReference type="RefSeq" id="WP_198101404.1">
    <property type="nucleotide sequence ID" value="NZ_JAEDAL010000007.1"/>
</dbReference>